<sequence length="71" mass="8061">MVGIFRTNISTQLDKNSVIEAIYTNFNVSTCSIDMEDCDKVLRIVAQQAPIEEKLVISFLQQMGYQCDILD</sequence>
<evidence type="ECO:0000313" key="2">
    <source>
        <dbReference type="Proteomes" id="UP000461730"/>
    </source>
</evidence>
<dbReference type="Proteomes" id="UP000461730">
    <property type="component" value="Unassembled WGS sequence"/>
</dbReference>
<protein>
    <submittedName>
        <fullName evidence="1">Uncharacterized protein</fullName>
    </submittedName>
</protein>
<gene>
    <name evidence="1" type="ORF">GO493_19190</name>
</gene>
<name>A0A7K1U8T0_9BACT</name>
<reference evidence="1 2" key="1">
    <citation type="submission" date="2019-12" db="EMBL/GenBank/DDBJ databases">
        <title>Chitinophaga sp. strain ysch24 (GDMCC 1.1355), whole genome shotgun sequence.</title>
        <authorList>
            <person name="Zhang X."/>
        </authorList>
    </citation>
    <scope>NUCLEOTIDE SEQUENCE [LARGE SCALE GENOMIC DNA]</scope>
    <source>
        <strain evidence="2">ysch24</strain>
    </source>
</reference>
<dbReference type="AlphaFoldDB" id="A0A7K1U8T0"/>
<comment type="caution">
    <text evidence="1">The sequence shown here is derived from an EMBL/GenBank/DDBJ whole genome shotgun (WGS) entry which is preliminary data.</text>
</comment>
<organism evidence="1 2">
    <name type="scientific">Chitinophaga tropicalis</name>
    <dbReference type="NCBI Taxonomy" id="2683588"/>
    <lineage>
        <taxon>Bacteria</taxon>
        <taxon>Pseudomonadati</taxon>
        <taxon>Bacteroidota</taxon>
        <taxon>Chitinophagia</taxon>
        <taxon>Chitinophagales</taxon>
        <taxon>Chitinophagaceae</taxon>
        <taxon>Chitinophaga</taxon>
    </lineage>
</organism>
<proteinExistence type="predicted"/>
<accession>A0A7K1U8T0</accession>
<evidence type="ECO:0000313" key="1">
    <source>
        <dbReference type="EMBL" id="MVT10405.1"/>
    </source>
</evidence>
<dbReference type="RefSeq" id="WP_157307853.1">
    <property type="nucleotide sequence ID" value="NZ_WRXN01000009.1"/>
</dbReference>
<dbReference type="EMBL" id="WRXN01000009">
    <property type="protein sequence ID" value="MVT10405.1"/>
    <property type="molecule type" value="Genomic_DNA"/>
</dbReference>
<keyword evidence="2" id="KW-1185">Reference proteome</keyword>